<keyword evidence="1" id="KW-0614">Plasmid</keyword>
<gene>
    <name evidence="1" type="ORF">AKL17_2p0025</name>
</gene>
<proteinExistence type="predicted"/>
<dbReference type="EMBL" id="CP012663">
    <property type="protein sequence ID" value="AMY72147.1"/>
    <property type="molecule type" value="Genomic_DNA"/>
</dbReference>
<dbReference type="KEGG" id="daa:AKL17_2p0025"/>
<protein>
    <submittedName>
        <fullName evidence="1">Uncharacterized protein</fullName>
    </submittedName>
</protein>
<keyword evidence="2" id="KW-1185">Reference proteome</keyword>
<sequence length="112" mass="13164">MGRWHGVIFTDDYTSPLSYERVAIGRWQHLYTRHAPDAPENRQYQMDGNRLFFRRYIIKPKKREDAMPYDDKRTGTVAAMNPARAWWRLPPKTTDLPSSSCWMAGSLRPAMC</sequence>
<name>A0A159Z9A2_9RHOB</name>
<accession>A0A159Z9A2</accession>
<reference evidence="1 2" key="1">
    <citation type="submission" date="2015-09" db="EMBL/GenBank/DDBJ databases">
        <title>Complete genome sequence of Defluviimonas alba cai42t isolated from an oilfield in Xinjiang.</title>
        <authorList>
            <person name="Geng S."/>
            <person name="Pan X."/>
            <person name="Wu X."/>
        </authorList>
    </citation>
    <scope>NUCLEOTIDE SEQUENCE [LARGE SCALE GENOMIC DNA]</scope>
    <source>
        <strain evidence="2">cai42</strain>
        <plasmid evidence="2">cai42_Plasmidb</plasmid>
    </source>
</reference>
<organism evidence="1 2">
    <name type="scientific">Frigidibacter mobilis</name>
    <dbReference type="NCBI Taxonomy" id="1335048"/>
    <lineage>
        <taxon>Bacteria</taxon>
        <taxon>Pseudomonadati</taxon>
        <taxon>Pseudomonadota</taxon>
        <taxon>Alphaproteobacteria</taxon>
        <taxon>Rhodobacterales</taxon>
        <taxon>Paracoccaceae</taxon>
        <taxon>Frigidibacter</taxon>
    </lineage>
</organism>
<evidence type="ECO:0000313" key="1">
    <source>
        <dbReference type="EMBL" id="AMY72147.1"/>
    </source>
</evidence>
<geneLocation type="plasmid" evidence="2">
    <name>cai42_Plasmidb</name>
</geneLocation>
<dbReference type="AlphaFoldDB" id="A0A159Z9A2"/>
<evidence type="ECO:0000313" key="2">
    <source>
        <dbReference type="Proteomes" id="UP000076128"/>
    </source>
</evidence>
<dbReference type="Proteomes" id="UP000076128">
    <property type="component" value="Plasmid pcai42B"/>
</dbReference>